<reference evidence="3 4" key="1">
    <citation type="submission" date="2019-08" db="EMBL/GenBank/DDBJ databases">
        <title>Draft genome sequences of two oriental melons (Cucumis melo L. var makuwa).</title>
        <authorList>
            <person name="Kwon S.-Y."/>
        </authorList>
    </citation>
    <scope>NUCLEOTIDE SEQUENCE [LARGE SCALE GENOMIC DNA]</scope>
    <source>
        <strain evidence="4">cv. Chang Bougi</strain>
        <strain evidence="3">cv. SW 3</strain>
        <tissue evidence="2">Leaf</tissue>
    </source>
</reference>
<dbReference type="Proteomes" id="UP000321393">
    <property type="component" value="Unassembled WGS sequence"/>
</dbReference>
<protein>
    <submittedName>
        <fullName evidence="2">Uncharacterized protein</fullName>
    </submittedName>
</protein>
<evidence type="ECO:0000313" key="3">
    <source>
        <dbReference type="Proteomes" id="UP000321393"/>
    </source>
</evidence>
<gene>
    <name evidence="2" type="ORF">E5676_scaffold84538G00020</name>
    <name evidence="1" type="ORF">E6C27_scaffold44069G00020</name>
</gene>
<dbReference type="Proteomes" id="UP000321947">
    <property type="component" value="Unassembled WGS sequence"/>
</dbReference>
<accession>A0A5D3D5A2</accession>
<proteinExistence type="predicted"/>
<sequence length="454" mass="51045">MNVRIELSALTRVRYIFSLDSIPPEEGGLKERCETPALLPRKSYLPVVRTLVYPLTRYPGAKLQLLCDKLSTCKDQAQNLSSGVAAEVRLLVPVELLLLVLNIMLSREGCTRGRRTLFELETQASERLKAAYRCRKLGHRSGTPLLSVEPLFIDFLLVLIQLQPTATPGEKLDDARCWKYSLSTPERDRAERALAGHTCTKEKRIRLRVQLRTLRAEFGLVWESIRTFVESTKKVHSSHSVPIGKRSKKGHKEGGNGKSGLRYYVRCTAIVRAEERHKDEEMIILPFFTRMHQRTRQETNRIRESREGRQCKVSLNKAWGSLCVYVIKQDKKADVWGKFSLEEILMEAEAVAKHRKGTLISMRASGSALDQIQYCDQPLGRFTAPEAAGGVPIGANGNLSRGERVAPRVHCRGIAGSVPPAGLDRNQPCLRAAHKKQTALCLRPPEYTKDASND</sequence>
<evidence type="ECO:0000313" key="2">
    <source>
        <dbReference type="EMBL" id="TYK18700.1"/>
    </source>
</evidence>
<name>A0A5D3D5A2_CUCMM</name>
<evidence type="ECO:0000313" key="4">
    <source>
        <dbReference type="Proteomes" id="UP000321947"/>
    </source>
</evidence>
<evidence type="ECO:0000313" key="1">
    <source>
        <dbReference type="EMBL" id="KAA0034877.1"/>
    </source>
</evidence>
<dbReference type="AlphaFoldDB" id="A0A5D3D5A2"/>
<dbReference type="EMBL" id="SSTD01007540">
    <property type="protein sequence ID" value="TYK18700.1"/>
    <property type="molecule type" value="Genomic_DNA"/>
</dbReference>
<comment type="caution">
    <text evidence="2">The sequence shown here is derived from an EMBL/GenBank/DDBJ whole genome shotgun (WGS) entry which is preliminary data.</text>
</comment>
<dbReference type="EMBL" id="SSTE01020236">
    <property type="protein sequence ID" value="KAA0034877.1"/>
    <property type="molecule type" value="Genomic_DNA"/>
</dbReference>
<organism evidence="2 4">
    <name type="scientific">Cucumis melo var. makuwa</name>
    <name type="common">Oriental melon</name>
    <dbReference type="NCBI Taxonomy" id="1194695"/>
    <lineage>
        <taxon>Eukaryota</taxon>
        <taxon>Viridiplantae</taxon>
        <taxon>Streptophyta</taxon>
        <taxon>Embryophyta</taxon>
        <taxon>Tracheophyta</taxon>
        <taxon>Spermatophyta</taxon>
        <taxon>Magnoliopsida</taxon>
        <taxon>eudicotyledons</taxon>
        <taxon>Gunneridae</taxon>
        <taxon>Pentapetalae</taxon>
        <taxon>rosids</taxon>
        <taxon>fabids</taxon>
        <taxon>Cucurbitales</taxon>
        <taxon>Cucurbitaceae</taxon>
        <taxon>Benincaseae</taxon>
        <taxon>Cucumis</taxon>
    </lineage>
</organism>